<keyword evidence="1" id="KW-0677">Repeat</keyword>
<evidence type="ECO:0000256" key="1">
    <source>
        <dbReference type="ARBA" id="ARBA00022737"/>
    </source>
</evidence>
<keyword evidence="4" id="KW-1185">Reference proteome</keyword>
<accession>A0A2G8LF97</accession>
<organism evidence="3 4">
    <name type="scientific">Stichopus japonicus</name>
    <name type="common">Sea cucumber</name>
    <dbReference type="NCBI Taxonomy" id="307972"/>
    <lineage>
        <taxon>Eukaryota</taxon>
        <taxon>Metazoa</taxon>
        <taxon>Echinodermata</taxon>
        <taxon>Eleutherozoa</taxon>
        <taxon>Echinozoa</taxon>
        <taxon>Holothuroidea</taxon>
        <taxon>Aspidochirotacea</taxon>
        <taxon>Aspidochirotida</taxon>
        <taxon>Stichopodidae</taxon>
        <taxon>Apostichopus</taxon>
    </lineage>
</organism>
<dbReference type="PROSITE" id="PS50825">
    <property type="entry name" value="HYR"/>
    <property type="match status" value="4"/>
</dbReference>
<dbReference type="Proteomes" id="UP000230750">
    <property type="component" value="Unassembled WGS sequence"/>
</dbReference>
<sequence length="476" mass="49857">MDFTISADLGVTSIAVNWLPPSAVNEAGQSVQVSTQSHFPGANFPVPGTTTVTYIFSDRGASDTCSFRITTNTRFLPPTIIGCPRDFEVTTVSGNSAVITWPAVSAVTDNNQLAVVVSESHQSGNSFPLGTTRVILVFGHPNSPDLTAACMFTVTVLAPPDPPTLISCPMDMTERSTTGNPVSIFWPPPTAITAAGGLAVISTQTRQSGFAFPIGTETVSITLVDPVPFGLPVVCSFTVTILPPILPPTVTFCPDDITMTSFSGNGLAVNFPQPTARTQSGLLANVVSQSAFPGDTFPVGKTVVRYVFRDQQQPTSSQVECTFCIEISLVLPDPPVVINCPGIISSNSLNGGSISISWTEPSAISNDQQSDLVSQSHAPGNTFPVGDTDVTYTFADPINNAVTSNCLFTVRVFGPPTLISCPSDITEISPTGNSLVVSWPAPSAVTSSGALASVQSQTAFSGTPFVIGILRRDNIF</sequence>
<dbReference type="OrthoDB" id="5948052at2759"/>
<evidence type="ECO:0000313" key="3">
    <source>
        <dbReference type="EMBL" id="PIK58907.1"/>
    </source>
</evidence>
<dbReference type="STRING" id="307972.A0A2G8LF97"/>
<dbReference type="EMBL" id="MRZV01000099">
    <property type="protein sequence ID" value="PIK58907.1"/>
    <property type="molecule type" value="Genomic_DNA"/>
</dbReference>
<dbReference type="PANTHER" id="PTHR24273">
    <property type="entry name" value="FI04643P-RELATED"/>
    <property type="match status" value="1"/>
</dbReference>
<feature type="domain" description="HYR" evidence="2">
    <location>
        <begin position="73"/>
        <end position="158"/>
    </location>
</feature>
<evidence type="ECO:0000313" key="4">
    <source>
        <dbReference type="Proteomes" id="UP000230750"/>
    </source>
</evidence>
<feature type="domain" description="HYR" evidence="2">
    <location>
        <begin position="330"/>
        <end position="414"/>
    </location>
</feature>
<evidence type="ECO:0000259" key="2">
    <source>
        <dbReference type="PROSITE" id="PS50825"/>
    </source>
</evidence>
<feature type="domain" description="HYR" evidence="2">
    <location>
        <begin position="160"/>
        <end position="241"/>
    </location>
</feature>
<dbReference type="PANTHER" id="PTHR24273:SF32">
    <property type="entry name" value="HYALIN"/>
    <property type="match status" value="1"/>
</dbReference>
<dbReference type="AlphaFoldDB" id="A0A2G8LF97"/>
<feature type="domain" description="HYR" evidence="2">
    <location>
        <begin position="243"/>
        <end position="329"/>
    </location>
</feature>
<protein>
    <recommendedName>
        <fullName evidence="2">HYR domain-containing protein</fullName>
    </recommendedName>
</protein>
<gene>
    <name evidence="3" type="ORF">BSL78_04219</name>
</gene>
<name>A0A2G8LF97_STIJA</name>
<dbReference type="InterPro" id="IPR003410">
    <property type="entry name" value="HYR_dom"/>
</dbReference>
<comment type="caution">
    <text evidence="3">The sequence shown here is derived from an EMBL/GenBank/DDBJ whole genome shotgun (WGS) entry which is preliminary data.</text>
</comment>
<dbReference type="Pfam" id="PF02494">
    <property type="entry name" value="HYR"/>
    <property type="match status" value="5"/>
</dbReference>
<proteinExistence type="predicted"/>
<reference evidence="3 4" key="1">
    <citation type="journal article" date="2017" name="PLoS Biol.">
        <title>The sea cucumber genome provides insights into morphological evolution and visceral regeneration.</title>
        <authorList>
            <person name="Zhang X."/>
            <person name="Sun L."/>
            <person name="Yuan J."/>
            <person name="Sun Y."/>
            <person name="Gao Y."/>
            <person name="Zhang L."/>
            <person name="Li S."/>
            <person name="Dai H."/>
            <person name="Hamel J.F."/>
            <person name="Liu C."/>
            <person name="Yu Y."/>
            <person name="Liu S."/>
            <person name="Lin W."/>
            <person name="Guo K."/>
            <person name="Jin S."/>
            <person name="Xu P."/>
            <person name="Storey K.B."/>
            <person name="Huan P."/>
            <person name="Zhang T."/>
            <person name="Zhou Y."/>
            <person name="Zhang J."/>
            <person name="Lin C."/>
            <person name="Li X."/>
            <person name="Xing L."/>
            <person name="Huo D."/>
            <person name="Sun M."/>
            <person name="Wang L."/>
            <person name="Mercier A."/>
            <person name="Li F."/>
            <person name="Yang H."/>
            <person name="Xiang J."/>
        </authorList>
    </citation>
    <scope>NUCLEOTIDE SEQUENCE [LARGE SCALE GENOMIC DNA]</scope>
    <source>
        <strain evidence="3">Shaxun</strain>
        <tissue evidence="3">Muscle</tissue>
    </source>
</reference>